<evidence type="ECO:0000313" key="2">
    <source>
        <dbReference type="Proteomes" id="UP000825015"/>
    </source>
</evidence>
<gene>
    <name evidence="1" type="ORF">MarbSA_14600</name>
</gene>
<accession>A0ACA8R3V3</accession>
<protein>
    <submittedName>
        <fullName evidence="1">Uncharacterized protein</fullName>
    </submittedName>
</protein>
<sequence length="274" mass="31477">MIINTKRLAYLKNRRLTFIQKANDPLHLKLQLLNNNLVDKKVNNPNASGKAFENAVVYDTIYSLNKLSTEKMFRRILESPLTNNSKAFEKLTMKQAGRVNRIISEVETKRVFDNLKYIEKTLSENKINISQYNQMAKSFPKVNRLNILEKASEKGLSTRGREYTYKEIENLSKNLDRYKTHASDYEEALAANKEAEENGYPPVYPSKTWIWSQLDNTRHSEMDGVTVDIEEPFPVVNEQNGDSDDLLFPGDVENDSNNCSNICNCDCSVAFNTE</sequence>
<evidence type="ECO:0000313" key="1">
    <source>
        <dbReference type="EMBL" id="BBL62420.1"/>
    </source>
</evidence>
<dbReference type="Proteomes" id="UP000825015">
    <property type="component" value="Chromosome"/>
</dbReference>
<dbReference type="EMBL" id="AP019779">
    <property type="protein sequence ID" value="BBL62420.1"/>
    <property type="molecule type" value="Genomic_DNA"/>
</dbReference>
<keyword evidence="2" id="KW-1185">Reference proteome</keyword>
<name>A0ACA8R3V3_METAZ</name>
<proteinExistence type="predicted"/>
<reference evidence="1" key="1">
    <citation type="submission" date="2019-06" db="EMBL/GenBank/DDBJ databases">
        <title>Complete genome sequence of Methanobrevibacter arboriphilus strain SA.</title>
        <authorList>
            <person name="Asakawa S."/>
        </authorList>
    </citation>
    <scope>NUCLEOTIDE SEQUENCE</scope>
    <source>
        <strain evidence="1">SA</strain>
    </source>
</reference>
<organism evidence="1 2">
    <name type="scientific">Methanobrevibacter arboriphilus</name>
    <dbReference type="NCBI Taxonomy" id="39441"/>
    <lineage>
        <taxon>Archaea</taxon>
        <taxon>Methanobacteriati</taxon>
        <taxon>Methanobacteriota</taxon>
        <taxon>Methanomada group</taxon>
        <taxon>Methanobacteria</taxon>
        <taxon>Methanobacteriales</taxon>
        <taxon>Methanobacteriaceae</taxon>
        <taxon>Methanobrevibacter</taxon>
    </lineage>
</organism>